<proteinExistence type="predicted"/>
<dbReference type="AlphaFoldDB" id="A0A1I9YCQ4"/>
<gene>
    <name evidence="1" type="ORF">BJG93_00705</name>
</gene>
<protein>
    <submittedName>
        <fullName evidence="1">Uncharacterized protein</fullName>
    </submittedName>
</protein>
<reference evidence="1" key="1">
    <citation type="submission" date="2016-09" db="EMBL/GenBank/DDBJ databases">
        <title>The Complete Genome of Burkholderia sprentiae wsm5005.</title>
        <authorList>
            <person name="De Meyer S."/>
            <person name="Wang P."/>
            <person name="Terpolilli J."/>
        </authorList>
    </citation>
    <scope>NUCLEOTIDE SEQUENCE [LARGE SCALE GENOMIC DNA]</scope>
    <source>
        <strain evidence="1">WSM5005</strain>
    </source>
</reference>
<evidence type="ECO:0000313" key="2">
    <source>
        <dbReference type="Proteomes" id="UP000179860"/>
    </source>
</evidence>
<dbReference type="Proteomes" id="UP000179860">
    <property type="component" value="Chromosome 1"/>
</dbReference>
<sequence>MSIYLEAAGDGPDIVWLSSWSIRESHDGAKHFVGYSQETRSGRVSTKIVQLDGATRTAGTLSGRIYQLVGRSGYHPDAEYVFSTVANGIGGGKAWRDVTAELIPDCNDRTCVTANPDEVALDAAARLLFLSRLYLRSLIADGKIPARVGDDSVQWIPIGALKDYRARMRTEQQEALIALIETSQRMGLYDAEAEELPEHQKRDVDNE</sequence>
<organism evidence="1 2">
    <name type="scientific">Paraburkholderia sprentiae WSM5005</name>
    <dbReference type="NCBI Taxonomy" id="754502"/>
    <lineage>
        <taxon>Bacteria</taxon>
        <taxon>Pseudomonadati</taxon>
        <taxon>Pseudomonadota</taxon>
        <taxon>Betaproteobacteria</taxon>
        <taxon>Burkholderiales</taxon>
        <taxon>Burkholderiaceae</taxon>
        <taxon>Paraburkholderia</taxon>
    </lineage>
</organism>
<dbReference type="RefSeq" id="WP_051374426.1">
    <property type="nucleotide sequence ID" value="NZ_CP017561.2"/>
</dbReference>
<name>A0A1I9YCQ4_9BURK</name>
<reference evidence="1" key="2">
    <citation type="submission" date="2021-06" db="EMBL/GenBank/DDBJ databases">
        <authorList>
            <person name="Rogers T.H."/>
            <person name="Ramsay J.P."/>
            <person name="Wang P."/>
            <person name="Terpolilli J."/>
        </authorList>
    </citation>
    <scope>NUCLEOTIDE SEQUENCE [LARGE SCALE GENOMIC DNA]</scope>
    <source>
        <strain evidence="1">WSM5005</strain>
    </source>
</reference>
<dbReference type="KEGG" id="pspw:BJG93_00705"/>
<dbReference type="EMBL" id="CP017561">
    <property type="protein sequence ID" value="APA84087.1"/>
    <property type="molecule type" value="Genomic_DNA"/>
</dbReference>
<accession>A0A1I9YCQ4</accession>
<keyword evidence="2" id="KW-1185">Reference proteome</keyword>
<dbReference type="STRING" id="754502.BJG93_00705"/>
<evidence type="ECO:0000313" key="1">
    <source>
        <dbReference type="EMBL" id="APA84087.1"/>
    </source>
</evidence>